<feature type="signal peptide" evidence="1">
    <location>
        <begin position="1"/>
        <end position="18"/>
    </location>
</feature>
<organism evidence="2 3">
    <name type="scientific">Flavobacterium polysaccharolyticum</name>
    <dbReference type="NCBI Taxonomy" id="3133148"/>
    <lineage>
        <taxon>Bacteria</taxon>
        <taxon>Pseudomonadati</taxon>
        <taxon>Bacteroidota</taxon>
        <taxon>Flavobacteriia</taxon>
        <taxon>Flavobacteriales</taxon>
        <taxon>Flavobacteriaceae</taxon>
        <taxon>Flavobacterium</taxon>
    </lineage>
</organism>
<dbReference type="PANTHER" id="PTHR38477">
    <property type="entry name" value="HYPOTHETICAL EXPORTED PROTEIN"/>
    <property type="match status" value="1"/>
</dbReference>
<proteinExistence type="predicted"/>
<dbReference type="Proteomes" id="UP001468798">
    <property type="component" value="Unassembled WGS sequence"/>
</dbReference>
<reference evidence="2 3" key="1">
    <citation type="submission" date="2024-03" db="EMBL/GenBank/DDBJ databases">
        <title>Two novel species of the genus Flavobacterium exhibiting potentially degradation of complex polysaccharides.</title>
        <authorList>
            <person name="Lian X."/>
        </authorList>
    </citation>
    <scope>NUCLEOTIDE SEQUENCE [LARGE SCALE GENOMIC DNA]</scope>
    <source>
        <strain evidence="2 3">N6</strain>
    </source>
</reference>
<evidence type="ECO:0000313" key="3">
    <source>
        <dbReference type="Proteomes" id="UP001468798"/>
    </source>
</evidence>
<dbReference type="RefSeq" id="WP_342691761.1">
    <property type="nucleotide sequence ID" value="NZ_JBCGDP010000008.1"/>
</dbReference>
<protein>
    <submittedName>
        <fullName evidence="2">Murein L,D-transpeptidase catalytic domain family protein</fullName>
    </submittedName>
</protein>
<accession>A0ABU9NN62</accession>
<dbReference type="EMBL" id="JBCGDP010000008">
    <property type="protein sequence ID" value="MEM0576778.1"/>
    <property type="molecule type" value="Genomic_DNA"/>
</dbReference>
<feature type="chain" id="PRO_5045531313" evidence="1">
    <location>
        <begin position="19"/>
        <end position="244"/>
    </location>
</feature>
<gene>
    <name evidence="2" type="ORF">WFZ86_09725</name>
</gene>
<dbReference type="Pfam" id="PF13645">
    <property type="entry name" value="YkuD_2"/>
    <property type="match status" value="1"/>
</dbReference>
<dbReference type="InterPro" id="IPR032676">
    <property type="entry name" value="YkuD_2"/>
</dbReference>
<comment type="caution">
    <text evidence="2">The sequence shown here is derived from an EMBL/GenBank/DDBJ whole genome shotgun (WGS) entry which is preliminary data.</text>
</comment>
<evidence type="ECO:0000313" key="2">
    <source>
        <dbReference type="EMBL" id="MEM0576778.1"/>
    </source>
</evidence>
<dbReference type="PANTHER" id="PTHR38477:SF1">
    <property type="entry name" value="MUREIN L,D-TRANSPEPTIDASE CATALYTIC DOMAIN FAMILY PROTEIN"/>
    <property type="match status" value="1"/>
</dbReference>
<keyword evidence="3" id="KW-1185">Reference proteome</keyword>
<name>A0ABU9NN62_9FLAO</name>
<keyword evidence="1" id="KW-0732">Signal</keyword>
<evidence type="ECO:0000256" key="1">
    <source>
        <dbReference type="SAM" id="SignalP"/>
    </source>
</evidence>
<sequence length="244" mass="27527">MIYSTFLTLILFFLSSFSINSSTSEENKKNISKIEHVSNIKSKADLFIESVYHDLNTNQFTLPQFDSFSEALKGYYRLKEKGLVKKEILTLIDFSLSSNTKRLWVIDLANNTILFHSLVAHGRNTGEEFASNFSNKTSSFQSSLGFYATGEVYKGKHGISLKLDGLEKGVNCNARNRAVVVHGADYVSDTFIKQHKRLGRSQGCPALPNELTQPIINTIKEQSILFIYHPSRKTTDEIIEKLTS</sequence>